<dbReference type="RefSeq" id="WP_349153514.1">
    <property type="nucleotide sequence ID" value="NZ_JBBMER010000004.1"/>
</dbReference>
<sequence length="68" mass="7969">MKEVKHYICEICGTEYNDKTKAQHCEKGHCKPLEIIKERYLSVGYDAKGYPLEITVKMADGTEQKYRR</sequence>
<organism evidence="1 2">
    <name type="scientific">[Lactobacillus] rogosae</name>
    <dbReference type="NCBI Taxonomy" id="706562"/>
    <lineage>
        <taxon>Bacteria</taxon>
        <taxon>Bacillati</taxon>
        <taxon>Bacillota</taxon>
        <taxon>Clostridia</taxon>
        <taxon>Lachnospirales</taxon>
        <taxon>Lachnospiraceae</taxon>
        <taxon>Lachnospira</taxon>
    </lineage>
</organism>
<accession>A0ABV1BUV2</accession>
<reference evidence="1 2" key="1">
    <citation type="submission" date="2024-03" db="EMBL/GenBank/DDBJ databases">
        <title>Human intestinal bacterial collection.</title>
        <authorList>
            <person name="Pauvert C."/>
            <person name="Hitch T.C.A."/>
            <person name="Clavel T."/>
        </authorList>
    </citation>
    <scope>NUCLEOTIDE SEQUENCE [LARGE SCALE GENOMIC DNA]</scope>
    <source>
        <strain evidence="1 2">CLA-AA-H255</strain>
    </source>
</reference>
<proteinExistence type="predicted"/>
<dbReference type="EMBL" id="JBBMER010000004">
    <property type="protein sequence ID" value="MEQ2379529.1"/>
    <property type="molecule type" value="Genomic_DNA"/>
</dbReference>
<gene>
    <name evidence="1" type="ORF">WMO14_06515</name>
</gene>
<keyword evidence="2" id="KW-1185">Reference proteome</keyword>
<dbReference type="Proteomes" id="UP001442364">
    <property type="component" value="Unassembled WGS sequence"/>
</dbReference>
<name>A0ABV1BUV2_9FIRM</name>
<evidence type="ECO:0000313" key="1">
    <source>
        <dbReference type="EMBL" id="MEQ2379529.1"/>
    </source>
</evidence>
<evidence type="ECO:0008006" key="3">
    <source>
        <dbReference type="Google" id="ProtNLM"/>
    </source>
</evidence>
<evidence type="ECO:0000313" key="2">
    <source>
        <dbReference type="Proteomes" id="UP001442364"/>
    </source>
</evidence>
<protein>
    <recommendedName>
        <fullName evidence="3">C2H2-type domain-containing protein</fullName>
    </recommendedName>
</protein>
<comment type="caution">
    <text evidence="1">The sequence shown here is derived from an EMBL/GenBank/DDBJ whole genome shotgun (WGS) entry which is preliminary data.</text>
</comment>